<evidence type="ECO:0000313" key="8">
    <source>
        <dbReference type="EMBL" id="UVI40282.1"/>
    </source>
</evidence>
<gene>
    <name evidence="8" type="ORF">L1F33_04895</name>
</gene>
<evidence type="ECO:0000256" key="3">
    <source>
        <dbReference type="ARBA" id="ARBA00022695"/>
    </source>
</evidence>
<dbReference type="Gene3D" id="2.40.30.10">
    <property type="entry name" value="Translation factors"/>
    <property type="match status" value="2"/>
</dbReference>
<accession>A0ABY5T0K2</accession>
<dbReference type="InterPro" id="IPR050100">
    <property type="entry name" value="TRAFAC_GTPase_members"/>
</dbReference>
<evidence type="ECO:0000256" key="4">
    <source>
        <dbReference type="ARBA" id="ARBA00022741"/>
    </source>
</evidence>
<evidence type="ECO:0000256" key="2">
    <source>
        <dbReference type="ARBA" id="ARBA00022679"/>
    </source>
</evidence>
<dbReference type="Pfam" id="PF00009">
    <property type="entry name" value="GTP_EFTU"/>
    <property type="match status" value="1"/>
</dbReference>
<dbReference type="SUPFAM" id="SSF50465">
    <property type="entry name" value="EF-Tu/eEF-1alpha/eIF2-gamma C-terminal domain"/>
    <property type="match status" value="1"/>
</dbReference>
<keyword evidence="6" id="KW-0342">GTP-binding</keyword>
<dbReference type="CDD" id="cd03695">
    <property type="entry name" value="CysN_NodQ_II"/>
    <property type="match status" value="1"/>
</dbReference>
<dbReference type="InterPro" id="IPR009000">
    <property type="entry name" value="Transl_B-barrel_sf"/>
</dbReference>
<dbReference type="EMBL" id="CP092471">
    <property type="protein sequence ID" value="UVI40282.1"/>
    <property type="molecule type" value="Genomic_DNA"/>
</dbReference>
<dbReference type="InterPro" id="IPR000795">
    <property type="entry name" value="T_Tr_GTP-bd_dom"/>
</dbReference>
<dbReference type="RefSeq" id="WP_265560408.1">
    <property type="nucleotide sequence ID" value="NZ_CP092471.1"/>
</dbReference>
<organism evidence="8 9">
    <name type="scientific">Qipengyuania spongiae</name>
    <dbReference type="NCBI Taxonomy" id="2909673"/>
    <lineage>
        <taxon>Bacteria</taxon>
        <taxon>Pseudomonadati</taxon>
        <taxon>Pseudomonadota</taxon>
        <taxon>Alphaproteobacteria</taxon>
        <taxon>Sphingomonadales</taxon>
        <taxon>Erythrobacteraceae</taxon>
        <taxon>Qipengyuania</taxon>
    </lineage>
</organism>
<evidence type="ECO:0000256" key="1">
    <source>
        <dbReference type="ARBA" id="ARBA00012391"/>
    </source>
</evidence>
<evidence type="ECO:0000259" key="7">
    <source>
        <dbReference type="PROSITE" id="PS51722"/>
    </source>
</evidence>
<name>A0ABY5T0K2_9SPHN</name>
<keyword evidence="4" id="KW-0547">Nucleotide-binding</keyword>
<protein>
    <recommendedName>
        <fullName evidence="1">sulfate adenylyltransferase</fullName>
        <ecNumber evidence="1">2.7.7.4</ecNumber>
    </recommendedName>
</protein>
<dbReference type="PRINTS" id="PR00315">
    <property type="entry name" value="ELONGATNFCT"/>
</dbReference>
<feature type="domain" description="Tr-type G" evidence="7">
    <location>
        <begin position="21"/>
        <end position="237"/>
    </location>
</feature>
<evidence type="ECO:0000256" key="5">
    <source>
        <dbReference type="ARBA" id="ARBA00022840"/>
    </source>
</evidence>
<dbReference type="InterPro" id="IPR044138">
    <property type="entry name" value="CysN_II"/>
</dbReference>
<dbReference type="InterPro" id="IPR005225">
    <property type="entry name" value="Small_GTP-bd"/>
</dbReference>
<dbReference type="CDD" id="cd04166">
    <property type="entry name" value="CysN_ATPS"/>
    <property type="match status" value="1"/>
</dbReference>
<dbReference type="InterPro" id="IPR031157">
    <property type="entry name" value="G_TR_CS"/>
</dbReference>
<dbReference type="Gene3D" id="3.40.50.300">
    <property type="entry name" value="P-loop containing nucleotide triphosphate hydrolases"/>
    <property type="match status" value="1"/>
</dbReference>
<dbReference type="PANTHER" id="PTHR23115">
    <property type="entry name" value="TRANSLATION FACTOR"/>
    <property type="match status" value="1"/>
</dbReference>
<dbReference type="SUPFAM" id="SSF52540">
    <property type="entry name" value="P-loop containing nucleoside triphosphate hydrolases"/>
    <property type="match status" value="1"/>
</dbReference>
<sequence>MHGSATLPKVATAPDTASEEKDLLRFIVCGSVDDGKSTLIGRLLFETGSVPADQLETLAAESRRFGTQGASLDLSLLVDGLSAEREQGITIDVAYRYFSTAQRKFIVIDAPGHEEYTRNMVTGASQADMGVLLVDAQQGLTDQTRRHARVLKMLGVRHIVLAVNKMDRVRFLREVFDEVVGNFTRFTEDAEIGGFSAIPLAALTGANVTAPSAALSWYDGPPLLELLETIPVGADPASADAPFRMPVQLALRPNEDFRGFAGTIASGRIAVGDAVAIQPGGRTTSIARIVTFDGDLDAAGAGEAVVLVLADQVDCSRGDVIAAAGSAGAAVQGFAADLVWLNERGFDAACDYQIKIATRSLSVDLRFPQGQAPGLNDIVAAELTAARPIVAAIYASEPRLGAFILIDRESQATVAAGMIRELHEGAGQTSRRRGENIVWFDTVGNGRAENDIARIVDALSASGNRVAVIDDALLRADLCSDLSGPDEEWARRALAVARIAARTSATVLVASSAPLPVDASIQAISSPEEIAATWVI</sequence>
<dbReference type="Pfam" id="PF22594">
    <property type="entry name" value="GTP-eEF1A_C"/>
    <property type="match status" value="1"/>
</dbReference>
<dbReference type="InterPro" id="IPR054696">
    <property type="entry name" value="GTP-eEF1A_C"/>
</dbReference>
<dbReference type="EC" id="2.7.7.4" evidence="1"/>
<dbReference type="InterPro" id="IPR011779">
    <property type="entry name" value="SO4_adenylTrfase_lsu"/>
</dbReference>
<dbReference type="SUPFAM" id="SSF50447">
    <property type="entry name" value="Translation proteins"/>
    <property type="match status" value="1"/>
</dbReference>
<keyword evidence="9" id="KW-1185">Reference proteome</keyword>
<evidence type="ECO:0000313" key="9">
    <source>
        <dbReference type="Proteomes" id="UP001065265"/>
    </source>
</evidence>
<dbReference type="InterPro" id="IPR009001">
    <property type="entry name" value="Transl_elong_EF1A/Init_IF2_C"/>
</dbReference>
<proteinExistence type="predicted"/>
<dbReference type="InterPro" id="IPR041757">
    <property type="entry name" value="CysN_GTP-bd"/>
</dbReference>
<dbReference type="NCBIfam" id="TIGR00231">
    <property type="entry name" value="small_GTP"/>
    <property type="match status" value="1"/>
</dbReference>
<dbReference type="PROSITE" id="PS51722">
    <property type="entry name" value="G_TR_2"/>
    <property type="match status" value="1"/>
</dbReference>
<keyword evidence="3" id="KW-0548">Nucleotidyltransferase</keyword>
<reference evidence="8" key="1">
    <citation type="submission" date="2022-02" db="EMBL/GenBank/DDBJ databases">
        <title>Qipengyuania spongiae sp. nov., isolated from marine sponge.</title>
        <authorList>
            <person name="Li Z."/>
            <person name="Zhang M."/>
        </authorList>
    </citation>
    <scope>NUCLEOTIDE SEQUENCE</scope>
    <source>
        <strain evidence="8">PHS-Z21</strain>
    </source>
</reference>
<keyword evidence="2" id="KW-0808">Transferase</keyword>
<dbReference type="NCBIfam" id="TIGR02034">
    <property type="entry name" value="CysN"/>
    <property type="match status" value="1"/>
</dbReference>
<dbReference type="Proteomes" id="UP001065265">
    <property type="component" value="Chromosome"/>
</dbReference>
<dbReference type="PROSITE" id="PS00301">
    <property type="entry name" value="G_TR_1"/>
    <property type="match status" value="1"/>
</dbReference>
<dbReference type="InterPro" id="IPR027417">
    <property type="entry name" value="P-loop_NTPase"/>
</dbReference>
<evidence type="ECO:0000256" key="6">
    <source>
        <dbReference type="ARBA" id="ARBA00023134"/>
    </source>
</evidence>
<keyword evidence="5" id="KW-0067">ATP-binding</keyword>